<reference evidence="2" key="1">
    <citation type="journal article" date="2023" name="G3 (Bethesda)">
        <title>Genome assembly and association tests identify interacting loci associated with vigor, precocity, and sex in interspecific pistachio rootstocks.</title>
        <authorList>
            <person name="Palmer W."/>
            <person name="Jacygrad E."/>
            <person name="Sagayaradj S."/>
            <person name="Cavanaugh K."/>
            <person name="Han R."/>
            <person name="Bertier L."/>
            <person name="Beede B."/>
            <person name="Kafkas S."/>
            <person name="Golino D."/>
            <person name="Preece J."/>
            <person name="Michelmore R."/>
        </authorList>
    </citation>
    <scope>NUCLEOTIDE SEQUENCE [LARGE SCALE GENOMIC DNA]</scope>
</reference>
<keyword evidence="2" id="KW-1185">Reference proteome</keyword>
<comment type="caution">
    <text evidence="1">The sequence shown here is derived from an EMBL/GenBank/DDBJ whole genome shotgun (WGS) entry which is preliminary data.</text>
</comment>
<name>A0ACC1C7B9_9ROSI</name>
<proteinExistence type="predicted"/>
<organism evidence="1 2">
    <name type="scientific">Pistacia atlantica</name>
    <dbReference type="NCBI Taxonomy" id="434234"/>
    <lineage>
        <taxon>Eukaryota</taxon>
        <taxon>Viridiplantae</taxon>
        <taxon>Streptophyta</taxon>
        <taxon>Embryophyta</taxon>
        <taxon>Tracheophyta</taxon>
        <taxon>Spermatophyta</taxon>
        <taxon>Magnoliopsida</taxon>
        <taxon>eudicotyledons</taxon>
        <taxon>Gunneridae</taxon>
        <taxon>Pentapetalae</taxon>
        <taxon>rosids</taxon>
        <taxon>malvids</taxon>
        <taxon>Sapindales</taxon>
        <taxon>Anacardiaceae</taxon>
        <taxon>Pistacia</taxon>
    </lineage>
</organism>
<protein>
    <submittedName>
        <fullName evidence="1">Uncharacterized protein</fullName>
    </submittedName>
</protein>
<evidence type="ECO:0000313" key="1">
    <source>
        <dbReference type="EMBL" id="KAJ0111417.1"/>
    </source>
</evidence>
<accession>A0ACC1C7B9</accession>
<dbReference type="EMBL" id="CM047897">
    <property type="protein sequence ID" value="KAJ0111417.1"/>
    <property type="molecule type" value="Genomic_DNA"/>
</dbReference>
<evidence type="ECO:0000313" key="2">
    <source>
        <dbReference type="Proteomes" id="UP001164250"/>
    </source>
</evidence>
<gene>
    <name evidence="1" type="ORF">Patl1_02895</name>
</gene>
<dbReference type="Proteomes" id="UP001164250">
    <property type="component" value="Chromosome 1"/>
</dbReference>
<sequence length="107" mass="12009">MCLGGTWPICHGGTGNPIDDYWSCDPNWERNRQSLANCATGFGKSAIGGRNSRIYVVMDSSNDDPVNPKPGTLRHAVIQYDPLWIIFKRDMVIQLKARASHELVQDY</sequence>